<evidence type="ECO:0000313" key="4">
    <source>
        <dbReference type="Proteomes" id="UP000054498"/>
    </source>
</evidence>
<dbReference type="AlphaFoldDB" id="A0A0D2MWZ0"/>
<dbReference type="RefSeq" id="XP_013897760.1">
    <property type="nucleotide sequence ID" value="XM_014042306.1"/>
</dbReference>
<keyword evidence="4" id="KW-1185">Reference proteome</keyword>
<protein>
    <submittedName>
        <fullName evidence="3">Uncharacterized protein</fullName>
    </submittedName>
</protein>
<evidence type="ECO:0000313" key="3">
    <source>
        <dbReference type="EMBL" id="KIY98740.1"/>
    </source>
</evidence>
<dbReference type="GeneID" id="25742096"/>
<dbReference type="KEGG" id="mng:MNEG_9221"/>
<proteinExistence type="predicted"/>
<sequence length="222" mass="23492">MNSMQNLVVLAVLAAAVVLPGALGQDGRTLKTLNPGTRLVNAQFHLDKQLYKAQVTQVVAREKAIGKVGKTLDKAADREAHLDHKVDKAADHAAALAARASQSGSIGSMKRAALAEIDVEKAIRFADREKAELQAKVDRKIQNTIDWQAKKEDKAAQRVDKAQVRLDKAQVRFDAFLGRKSGGFGGLQLPQLGGFGGGDDGAQAGAIGGMQPGGVPNLPFLP</sequence>
<evidence type="ECO:0000256" key="1">
    <source>
        <dbReference type="SAM" id="Coils"/>
    </source>
</evidence>
<dbReference type="Proteomes" id="UP000054498">
    <property type="component" value="Unassembled WGS sequence"/>
</dbReference>
<name>A0A0D2MWZ0_9CHLO</name>
<accession>A0A0D2MWZ0</accession>
<keyword evidence="1" id="KW-0175">Coiled coil</keyword>
<keyword evidence="2" id="KW-0732">Signal</keyword>
<evidence type="ECO:0000256" key="2">
    <source>
        <dbReference type="SAM" id="SignalP"/>
    </source>
</evidence>
<feature type="signal peptide" evidence="2">
    <location>
        <begin position="1"/>
        <end position="24"/>
    </location>
</feature>
<feature type="chain" id="PRO_5002247628" evidence="2">
    <location>
        <begin position="25"/>
        <end position="222"/>
    </location>
</feature>
<dbReference type="EMBL" id="KK102079">
    <property type="protein sequence ID" value="KIY98740.1"/>
    <property type="molecule type" value="Genomic_DNA"/>
</dbReference>
<gene>
    <name evidence="3" type="ORF">MNEG_9221</name>
</gene>
<organism evidence="3 4">
    <name type="scientific">Monoraphidium neglectum</name>
    <dbReference type="NCBI Taxonomy" id="145388"/>
    <lineage>
        <taxon>Eukaryota</taxon>
        <taxon>Viridiplantae</taxon>
        <taxon>Chlorophyta</taxon>
        <taxon>core chlorophytes</taxon>
        <taxon>Chlorophyceae</taxon>
        <taxon>CS clade</taxon>
        <taxon>Sphaeropleales</taxon>
        <taxon>Selenastraceae</taxon>
        <taxon>Monoraphidium</taxon>
    </lineage>
</organism>
<dbReference type="OrthoDB" id="10527560at2759"/>
<reference evidence="3 4" key="1">
    <citation type="journal article" date="2013" name="BMC Genomics">
        <title>Reconstruction of the lipid metabolism for the microalga Monoraphidium neglectum from its genome sequence reveals characteristics suitable for biofuel production.</title>
        <authorList>
            <person name="Bogen C."/>
            <person name="Al-Dilaimi A."/>
            <person name="Albersmeier A."/>
            <person name="Wichmann J."/>
            <person name="Grundmann M."/>
            <person name="Rupp O."/>
            <person name="Lauersen K.J."/>
            <person name="Blifernez-Klassen O."/>
            <person name="Kalinowski J."/>
            <person name="Goesmann A."/>
            <person name="Mussgnug J.H."/>
            <person name="Kruse O."/>
        </authorList>
    </citation>
    <scope>NUCLEOTIDE SEQUENCE [LARGE SCALE GENOMIC DNA]</scope>
    <source>
        <strain evidence="3 4">SAG 48.87</strain>
    </source>
</reference>
<feature type="coiled-coil region" evidence="1">
    <location>
        <begin position="123"/>
        <end position="172"/>
    </location>
</feature>